<reference evidence="2 3" key="1">
    <citation type="submission" date="2020-03" db="EMBL/GenBank/DDBJ databases">
        <title>WGS of actinomycetes isolated from Thailand.</title>
        <authorList>
            <person name="Thawai C."/>
        </authorList>
    </citation>
    <scope>NUCLEOTIDE SEQUENCE [LARGE SCALE GENOMIC DNA]</scope>
    <source>
        <strain evidence="2 3">FMUSA5-5</strain>
    </source>
</reference>
<comment type="caution">
    <text evidence="2">The sequence shown here is derived from an EMBL/GenBank/DDBJ whole genome shotgun (WGS) entry which is preliminary data.</text>
</comment>
<keyword evidence="3" id="KW-1185">Reference proteome</keyword>
<sequence length="87" mass="9811">MAAMFVIYGFALVWVVPPLLTLARRQVRVLVLGGHIVTSGLLAWWLISTRWDEGMVVIMMGPGVLVSLGRLAVLLWRRVPERRSLRS</sequence>
<keyword evidence="1" id="KW-0812">Transmembrane</keyword>
<dbReference type="RefSeq" id="WP_168010565.1">
    <property type="nucleotide sequence ID" value="NZ_JAATEP010000010.1"/>
</dbReference>
<keyword evidence="1" id="KW-1133">Transmembrane helix</keyword>
<name>A0ABX1AZV3_9ACTN</name>
<evidence type="ECO:0000313" key="3">
    <source>
        <dbReference type="Proteomes" id="UP000696294"/>
    </source>
</evidence>
<dbReference type="Proteomes" id="UP000696294">
    <property type="component" value="Unassembled WGS sequence"/>
</dbReference>
<keyword evidence="1" id="KW-0472">Membrane</keyword>
<feature type="transmembrane region" description="Helical" evidence="1">
    <location>
        <begin position="6"/>
        <end position="22"/>
    </location>
</feature>
<protein>
    <submittedName>
        <fullName evidence="2">Uncharacterized protein</fullName>
    </submittedName>
</protein>
<evidence type="ECO:0000256" key="1">
    <source>
        <dbReference type="SAM" id="Phobius"/>
    </source>
</evidence>
<feature type="transmembrane region" description="Helical" evidence="1">
    <location>
        <begin position="29"/>
        <end position="48"/>
    </location>
</feature>
<dbReference type="EMBL" id="JAATEP010000010">
    <property type="protein sequence ID" value="NJP91134.1"/>
    <property type="molecule type" value="Genomic_DNA"/>
</dbReference>
<gene>
    <name evidence="2" type="ORF">HCN51_17015</name>
</gene>
<evidence type="ECO:0000313" key="2">
    <source>
        <dbReference type="EMBL" id="NJP91134.1"/>
    </source>
</evidence>
<organism evidence="2 3">
    <name type="scientific">Nonomuraea composti</name>
    <dbReference type="NCBI Taxonomy" id="2720023"/>
    <lineage>
        <taxon>Bacteria</taxon>
        <taxon>Bacillati</taxon>
        <taxon>Actinomycetota</taxon>
        <taxon>Actinomycetes</taxon>
        <taxon>Streptosporangiales</taxon>
        <taxon>Streptosporangiaceae</taxon>
        <taxon>Nonomuraea</taxon>
    </lineage>
</organism>
<accession>A0ABX1AZV3</accession>
<feature type="transmembrane region" description="Helical" evidence="1">
    <location>
        <begin position="54"/>
        <end position="76"/>
    </location>
</feature>
<proteinExistence type="predicted"/>